<dbReference type="PANTHER" id="PTHR36174:SF1">
    <property type="entry name" value="LIPID II:GLYCINE GLYCYLTRANSFERASE"/>
    <property type="match status" value="1"/>
</dbReference>
<feature type="coiled-coil region" evidence="12">
    <location>
        <begin position="240"/>
        <end position="290"/>
    </location>
</feature>
<dbReference type="GO" id="GO:0005737">
    <property type="term" value="C:cytoplasm"/>
    <property type="evidence" value="ECO:0007669"/>
    <property type="project" value="UniProtKB-SubCell"/>
</dbReference>
<evidence type="ECO:0000256" key="12">
    <source>
        <dbReference type="SAM" id="Coils"/>
    </source>
</evidence>
<dbReference type="Pfam" id="PF02388">
    <property type="entry name" value="FemAB"/>
    <property type="match status" value="1"/>
</dbReference>
<evidence type="ECO:0000256" key="7">
    <source>
        <dbReference type="ARBA" id="ARBA00023316"/>
    </source>
</evidence>
<reference evidence="13 14" key="1">
    <citation type="submission" date="2016-10" db="EMBL/GenBank/DDBJ databases">
        <authorList>
            <person name="Varghese N."/>
            <person name="Submissions S."/>
        </authorList>
    </citation>
    <scope>NUCLEOTIDE SEQUENCE [LARGE SCALE GENOMIC DNA]</scope>
    <source>
        <strain evidence="13 14">IBRC-M10081</strain>
    </source>
</reference>
<dbReference type="EC" id="2.3.2.16" evidence="8"/>
<keyword evidence="4" id="KW-0133">Cell shape</keyword>
<dbReference type="SUPFAM" id="SSF55729">
    <property type="entry name" value="Acyl-CoA N-acyltransferases (Nat)"/>
    <property type="match status" value="2"/>
</dbReference>
<evidence type="ECO:0000256" key="2">
    <source>
        <dbReference type="ARBA" id="ARBA00009943"/>
    </source>
</evidence>
<evidence type="ECO:0000256" key="10">
    <source>
        <dbReference type="ARBA" id="ARBA00042933"/>
    </source>
</evidence>
<dbReference type="GO" id="GO:0071555">
    <property type="term" value="P:cell wall organization"/>
    <property type="evidence" value="ECO:0007669"/>
    <property type="project" value="UniProtKB-KW"/>
</dbReference>
<dbReference type="InterPro" id="IPR050644">
    <property type="entry name" value="PG_Glycine_Bridge_Synth"/>
</dbReference>
<comment type="similarity">
    <text evidence="2">Belongs to the FemABX family.</text>
</comment>
<name>A0A662Z2M7_9STAP</name>
<evidence type="ECO:0000313" key="14">
    <source>
        <dbReference type="Proteomes" id="UP000243605"/>
    </source>
</evidence>
<dbReference type="PROSITE" id="PS51191">
    <property type="entry name" value="FEMABX"/>
    <property type="match status" value="1"/>
</dbReference>
<dbReference type="EMBL" id="FOIT01000002">
    <property type="protein sequence ID" value="SEV95957.1"/>
    <property type="molecule type" value="Genomic_DNA"/>
</dbReference>
<dbReference type="Proteomes" id="UP000243605">
    <property type="component" value="Unassembled WGS sequence"/>
</dbReference>
<keyword evidence="14" id="KW-1185">Reference proteome</keyword>
<evidence type="ECO:0000256" key="11">
    <source>
        <dbReference type="ARBA" id="ARBA00048654"/>
    </source>
</evidence>
<sequence length="418" mass="47212">MYKTVELSAAEHDKFVMSHPVGDLLQLSGWAKSKELTDWYSRRIAVARDGEVVGVASLLFKKLPKVSLTMCYVSRGFVCDFSNDALVSAMLDAAIEVARDEKSYVIKIDPDIEVEGNEMLIDRLKAYGFKHSGLVDGMSKDNIQPRQTMVTDITKPDKELIQSFESQNRTLVRSSFKRGTKVERAGREDMGIFKALMDETGKRNGFLTRDTTYFLSMYDALNPTGNMELFLVKLEPGELMETLTEDKAKLDKQKAKLVKRSEKKDVTGAMRDVDDQLTAMEKRIEELGEILETHPEGIYLSGALLALSGEKAYYLYGASSDHYRSFLPNHNMQFTMMQYARAHGAKSYDFGGVSVDPGEDSPYFGLWRFKKAWGTEVSDKIGEFDYVLNKPVYTLLEKGVPLAQKAKVNLNKILNRKK</sequence>
<dbReference type="GO" id="GO:0008360">
    <property type="term" value="P:regulation of cell shape"/>
    <property type="evidence" value="ECO:0007669"/>
    <property type="project" value="UniProtKB-KW"/>
</dbReference>
<comment type="subcellular location">
    <subcellularLocation>
        <location evidence="1">Cytoplasm</location>
    </subcellularLocation>
</comment>
<dbReference type="PANTHER" id="PTHR36174">
    <property type="entry name" value="LIPID II:GLYCINE GLYCYLTRANSFERASE"/>
    <property type="match status" value="1"/>
</dbReference>
<dbReference type="RefSeq" id="WP_091474501.1">
    <property type="nucleotide sequence ID" value="NZ_FOIT01000002.1"/>
</dbReference>
<keyword evidence="3 13" id="KW-0808">Transferase</keyword>
<keyword evidence="12" id="KW-0175">Coiled coil</keyword>
<dbReference type="InterPro" id="IPR003447">
    <property type="entry name" value="FEMABX"/>
</dbReference>
<comment type="catalytic activity">
    <reaction evidence="11">
        <text>beta-D-GlcNAc-(1-&gt;4)-Mur2Ac(oyl-L-Ala-D-isoglutaminyl-L-Lys-D-Ala-D-Ala)-di-trans,octa-cis-undecaprenyl diphosphate + glycyl-tRNA(Gly) = beta-D-GlcNAc-(1-&gt;4)-Mur2Ac(oyl-L-Ala-D-isoglutaminyl-L-Lys-(N(6)-Gly)-D-Ala-D-Ala)-di-trans,octa-cis-undecaprenyl diphosphate + tRNA(Gly) + H(+)</text>
        <dbReference type="Rhea" id="RHEA:30435"/>
        <dbReference type="Rhea" id="RHEA-COMP:9664"/>
        <dbReference type="Rhea" id="RHEA-COMP:9683"/>
        <dbReference type="ChEBI" id="CHEBI:15378"/>
        <dbReference type="ChEBI" id="CHEBI:62233"/>
        <dbReference type="ChEBI" id="CHEBI:62234"/>
        <dbReference type="ChEBI" id="CHEBI:78442"/>
        <dbReference type="ChEBI" id="CHEBI:78522"/>
        <dbReference type="EC" id="2.3.2.16"/>
    </reaction>
</comment>
<gene>
    <name evidence="13" type="ORF">SAMN05192557_1008</name>
</gene>
<evidence type="ECO:0000256" key="5">
    <source>
        <dbReference type="ARBA" id="ARBA00022984"/>
    </source>
</evidence>
<accession>A0A662Z2M7</accession>
<evidence type="ECO:0000313" key="13">
    <source>
        <dbReference type="EMBL" id="SEV95957.1"/>
    </source>
</evidence>
<dbReference type="GO" id="GO:0016755">
    <property type="term" value="F:aminoacyltransferase activity"/>
    <property type="evidence" value="ECO:0007669"/>
    <property type="project" value="InterPro"/>
</dbReference>
<evidence type="ECO:0000256" key="4">
    <source>
        <dbReference type="ARBA" id="ARBA00022960"/>
    </source>
</evidence>
<evidence type="ECO:0000256" key="6">
    <source>
        <dbReference type="ARBA" id="ARBA00023315"/>
    </source>
</evidence>
<keyword evidence="7" id="KW-0961">Cell wall biogenesis/degradation</keyword>
<proteinExistence type="inferred from homology"/>
<dbReference type="AlphaFoldDB" id="A0A662Z2M7"/>
<dbReference type="InterPro" id="IPR016181">
    <property type="entry name" value="Acyl_CoA_acyltransferase"/>
</dbReference>
<dbReference type="GO" id="GO:0009252">
    <property type="term" value="P:peptidoglycan biosynthetic process"/>
    <property type="evidence" value="ECO:0007669"/>
    <property type="project" value="UniProtKB-KW"/>
</dbReference>
<keyword evidence="5" id="KW-0573">Peptidoglycan synthesis</keyword>
<evidence type="ECO:0000256" key="1">
    <source>
        <dbReference type="ARBA" id="ARBA00004496"/>
    </source>
</evidence>
<keyword evidence="6" id="KW-0012">Acyltransferase</keyword>
<organism evidence="13 14">
    <name type="scientific">Aliicoccus persicus</name>
    <dbReference type="NCBI Taxonomy" id="930138"/>
    <lineage>
        <taxon>Bacteria</taxon>
        <taxon>Bacillati</taxon>
        <taxon>Bacillota</taxon>
        <taxon>Bacilli</taxon>
        <taxon>Bacillales</taxon>
        <taxon>Staphylococcaceae</taxon>
        <taxon>Aliicoccus</taxon>
    </lineage>
</organism>
<dbReference type="Gene3D" id="3.40.630.30">
    <property type="match status" value="2"/>
</dbReference>
<evidence type="ECO:0000256" key="9">
    <source>
        <dbReference type="ARBA" id="ARBA00040679"/>
    </source>
</evidence>
<evidence type="ECO:0000256" key="3">
    <source>
        <dbReference type="ARBA" id="ARBA00022679"/>
    </source>
</evidence>
<evidence type="ECO:0000256" key="8">
    <source>
        <dbReference type="ARBA" id="ARBA00039074"/>
    </source>
</evidence>
<protein>
    <recommendedName>
        <fullName evidence="9">Lipid II:glycine glycyltransferase</fullName>
        <ecNumber evidence="8">2.3.2.16</ecNumber>
    </recommendedName>
    <alternativeName>
        <fullName evidence="10">Factor essential for expression of methicillin resistance X</fullName>
    </alternativeName>
</protein>
<dbReference type="OrthoDB" id="9785911at2"/>
<dbReference type="Gene3D" id="1.20.58.90">
    <property type="match status" value="1"/>
</dbReference>